<gene>
    <name evidence="5" type="ORF">FHX42_003948</name>
</gene>
<keyword evidence="3" id="KW-0472">Membrane</keyword>
<feature type="transmembrane region" description="Helical" evidence="3">
    <location>
        <begin position="36"/>
        <end position="56"/>
    </location>
</feature>
<feature type="compositionally biased region" description="Basic and acidic residues" evidence="2">
    <location>
        <begin position="147"/>
        <end position="156"/>
    </location>
</feature>
<keyword evidence="6" id="KW-1185">Reference proteome</keyword>
<accession>A0A839E0Y3</accession>
<protein>
    <recommendedName>
        <fullName evidence="4">DUF6779 domain-containing protein</fullName>
    </recommendedName>
</protein>
<feature type="compositionally biased region" description="Basic and acidic residues" evidence="2">
    <location>
        <begin position="287"/>
        <end position="296"/>
    </location>
</feature>
<dbReference type="EMBL" id="JACGWZ010000006">
    <property type="protein sequence ID" value="MBA8826569.1"/>
    <property type="molecule type" value="Genomic_DNA"/>
</dbReference>
<comment type="caution">
    <text evidence="5">The sequence shown here is derived from an EMBL/GenBank/DDBJ whole genome shotgun (WGS) entry which is preliminary data.</text>
</comment>
<feature type="region of interest" description="Disordered" evidence="2">
    <location>
        <begin position="147"/>
        <end position="335"/>
    </location>
</feature>
<evidence type="ECO:0000256" key="3">
    <source>
        <dbReference type="SAM" id="Phobius"/>
    </source>
</evidence>
<keyword evidence="3" id="KW-0812">Transmembrane</keyword>
<sequence>MSSPNGSGRATVLWGGAVLLALAATAILVLGEDARLLRLGLLAALWAALIAALAAARLRGRVAEDDESAEQRRRVYELELEREVAARREHELEAENEARRRVAEESDTEIQRLREELRTLREALEPLLGGDVMYERVALQAEATRMRSLGEQRTGEDGSSARQQGVVPSAEEPAPVTSAPAAPAAPAASAHSAPAEPASPDSAGTRVIGRVDTESASAHPPAQDRPRQSGAQQSARPPSRGAPSQPGIDPAAAASRAPAPSRPAQSRPASQRATASRGAAEPSGEQAVREQERESTGSEWTSQVAPGAHAEGTSVTDLLAAYGDAESPRRRRRGR</sequence>
<name>A0A839E0Y3_9PSEU</name>
<dbReference type="InterPro" id="IPR046706">
    <property type="entry name" value="DUF6779"/>
</dbReference>
<feature type="compositionally biased region" description="Low complexity" evidence="2">
    <location>
        <begin position="168"/>
        <end position="203"/>
    </location>
</feature>
<evidence type="ECO:0000313" key="5">
    <source>
        <dbReference type="EMBL" id="MBA8826569.1"/>
    </source>
</evidence>
<feature type="coiled-coil region" evidence="1">
    <location>
        <begin position="96"/>
        <end position="123"/>
    </location>
</feature>
<reference evidence="5 6" key="1">
    <citation type="submission" date="2020-07" db="EMBL/GenBank/DDBJ databases">
        <title>Sequencing the genomes of 1000 actinobacteria strains.</title>
        <authorList>
            <person name="Klenk H.-P."/>
        </authorList>
    </citation>
    <scope>NUCLEOTIDE SEQUENCE [LARGE SCALE GENOMIC DNA]</scope>
    <source>
        <strain evidence="5 6">DSM 45975</strain>
    </source>
</reference>
<evidence type="ECO:0000259" key="4">
    <source>
        <dbReference type="Pfam" id="PF20570"/>
    </source>
</evidence>
<evidence type="ECO:0000313" key="6">
    <source>
        <dbReference type="Proteomes" id="UP000569329"/>
    </source>
</evidence>
<feature type="domain" description="DUF6779" evidence="4">
    <location>
        <begin position="37"/>
        <end position="145"/>
    </location>
</feature>
<dbReference type="Pfam" id="PF20570">
    <property type="entry name" value="DUF6779"/>
    <property type="match status" value="1"/>
</dbReference>
<dbReference type="RefSeq" id="WP_182545799.1">
    <property type="nucleotide sequence ID" value="NZ_JACGWZ010000006.1"/>
</dbReference>
<dbReference type="Proteomes" id="UP000569329">
    <property type="component" value="Unassembled WGS sequence"/>
</dbReference>
<organism evidence="5 6">
    <name type="scientific">Halosaccharopolyspora lacisalsi</name>
    <dbReference type="NCBI Taxonomy" id="1000566"/>
    <lineage>
        <taxon>Bacteria</taxon>
        <taxon>Bacillati</taxon>
        <taxon>Actinomycetota</taxon>
        <taxon>Actinomycetes</taxon>
        <taxon>Pseudonocardiales</taxon>
        <taxon>Pseudonocardiaceae</taxon>
        <taxon>Halosaccharopolyspora</taxon>
    </lineage>
</organism>
<keyword evidence="1" id="KW-0175">Coiled coil</keyword>
<evidence type="ECO:0000256" key="2">
    <source>
        <dbReference type="SAM" id="MobiDB-lite"/>
    </source>
</evidence>
<feature type="compositionally biased region" description="Low complexity" evidence="2">
    <location>
        <begin position="250"/>
        <end position="273"/>
    </location>
</feature>
<keyword evidence="3" id="KW-1133">Transmembrane helix</keyword>
<dbReference type="AlphaFoldDB" id="A0A839E0Y3"/>
<proteinExistence type="predicted"/>
<evidence type="ECO:0000256" key="1">
    <source>
        <dbReference type="SAM" id="Coils"/>
    </source>
</evidence>
<feature type="transmembrane region" description="Helical" evidence="3">
    <location>
        <begin position="12"/>
        <end position="30"/>
    </location>
</feature>